<keyword evidence="1" id="KW-0175">Coiled coil</keyword>
<evidence type="ECO:0000313" key="3">
    <source>
        <dbReference type="EMBL" id="KAK4438623.1"/>
    </source>
</evidence>
<reference evidence="3" key="1">
    <citation type="submission" date="2020-06" db="EMBL/GenBank/DDBJ databases">
        <authorList>
            <person name="Li T."/>
            <person name="Hu X."/>
            <person name="Zhang T."/>
            <person name="Song X."/>
            <person name="Zhang H."/>
            <person name="Dai N."/>
            <person name="Sheng W."/>
            <person name="Hou X."/>
            <person name="Wei L."/>
        </authorList>
    </citation>
    <scope>NUCLEOTIDE SEQUENCE</scope>
    <source>
        <strain evidence="3">3651</strain>
        <tissue evidence="3">Leaf</tissue>
    </source>
</reference>
<feature type="compositionally biased region" description="Basic and acidic residues" evidence="2">
    <location>
        <begin position="375"/>
        <end position="404"/>
    </location>
</feature>
<feature type="compositionally biased region" description="Basic and acidic residues" evidence="2">
    <location>
        <begin position="207"/>
        <end position="217"/>
    </location>
</feature>
<feature type="compositionally biased region" description="Basic and acidic residues" evidence="2">
    <location>
        <begin position="159"/>
        <end position="171"/>
    </location>
</feature>
<protein>
    <submittedName>
        <fullName evidence="3">Uncharacterized protein</fullName>
    </submittedName>
</protein>
<evidence type="ECO:0000256" key="2">
    <source>
        <dbReference type="SAM" id="MobiDB-lite"/>
    </source>
</evidence>
<feature type="compositionally biased region" description="Polar residues" evidence="2">
    <location>
        <begin position="148"/>
        <end position="158"/>
    </location>
</feature>
<name>A0AAE1YZ53_9LAMI</name>
<dbReference type="PANTHER" id="PTHR36143">
    <property type="entry name" value="OS08G0177500 PROTEIN"/>
    <property type="match status" value="1"/>
</dbReference>
<sequence>MGLHSLRDRRLLTLFIKEKDDQILSLHLLLQKEREQVQEVKRTCEEMKMKIHNLRAQKTELNGRLSEMQSTISSLREEQRTIELAYQEKQSEAKFLKDRYIVAKDQNPQVKALTEILQQKEAEIEDLNHRVQLPANVGSVMVDEASIVSGNGTTVNQNEDIREDVHDEGKSVESSTQNEAERGNSEERTAENGRTDVDKSDQVGLKDGNDKSSEITKTENLGNDQEEDSEVDLTKSKQLANVGDADSRRMSKSDFSDVNEELGVREGGVKLELHENSHGRQFRHRGKHSELRRAKGKRKYGSSGAISSQIGNKFEKGQPRNGDKVHNESVYTEENNGGNDEESRSGIKLQNRIKPVGAEDMSGKVAKLDVSNQVKNEREVITERSENKNDVKQDSSTPGRREDVEPNEDRDENQIGHVETEGGMESAQHSGEDGENKEETDEPDF</sequence>
<feature type="coiled-coil region" evidence="1">
    <location>
        <begin position="30"/>
        <end position="130"/>
    </location>
</feature>
<comment type="caution">
    <text evidence="3">The sequence shown here is derived from an EMBL/GenBank/DDBJ whole genome shotgun (WGS) entry which is preliminary data.</text>
</comment>
<keyword evidence="4" id="KW-1185">Reference proteome</keyword>
<dbReference type="AlphaFoldDB" id="A0AAE1YZ53"/>
<dbReference type="PANTHER" id="PTHR36143:SF4">
    <property type="entry name" value="OS08G0177500 PROTEIN"/>
    <property type="match status" value="1"/>
</dbReference>
<feature type="compositionally biased region" description="Acidic residues" evidence="2">
    <location>
        <begin position="433"/>
        <end position="445"/>
    </location>
</feature>
<dbReference type="EMBL" id="JACGWO010000001">
    <property type="protein sequence ID" value="KAK4438623.1"/>
    <property type="molecule type" value="Genomic_DNA"/>
</dbReference>
<evidence type="ECO:0000256" key="1">
    <source>
        <dbReference type="SAM" id="Coils"/>
    </source>
</evidence>
<dbReference type="Proteomes" id="UP001293254">
    <property type="component" value="Unassembled WGS sequence"/>
</dbReference>
<feature type="compositionally biased region" description="Basic and acidic residues" evidence="2">
    <location>
        <begin position="179"/>
        <end position="201"/>
    </location>
</feature>
<feature type="compositionally biased region" description="Basic and acidic residues" evidence="2">
    <location>
        <begin position="313"/>
        <end position="327"/>
    </location>
</feature>
<gene>
    <name evidence="3" type="ORF">Salat_0196800</name>
</gene>
<proteinExistence type="predicted"/>
<organism evidence="3 4">
    <name type="scientific">Sesamum alatum</name>
    <dbReference type="NCBI Taxonomy" id="300844"/>
    <lineage>
        <taxon>Eukaryota</taxon>
        <taxon>Viridiplantae</taxon>
        <taxon>Streptophyta</taxon>
        <taxon>Embryophyta</taxon>
        <taxon>Tracheophyta</taxon>
        <taxon>Spermatophyta</taxon>
        <taxon>Magnoliopsida</taxon>
        <taxon>eudicotyledons</taxon>
        <taxon>Gunneridae</taxon>
        <taxon>Pentapetalae</taxon>
        <taxon>asterids</taxon>
        <taxon>lamiids</taxon>
        <taxon>Lamiales</taxon>
        <taxon>Pedaliaceae</taxon>
        <taxon>Sesamum</taxon>
    </lineage>
</organism>
<feature type="compositionally biased region" description="Basic and acidic residues" evidence="2">
    <location>
        <begin position="245"/>
        <end position="255"/>
    </location>
</feature>
<reference evidence="3" key="2">
    <citation type="journal article" date="2024" name="Plant">
        <title>Genomic evolution and insights into agronomic trait innovations of Sesamum species.</title>
        <authorList>
            <person name="Miao H."/>
            <person name="Wang L."/>
            <person name="Qu L."/>
            <person name="Liu H."/>
            <person name="Sun Y."/>
            <person name="Le M."/>
            <person name="Wang Q."/>
            <person name="Wei S."/>
            <person name="Zheng Y."/>
            <person name="Lin W."/>
            <person name="Duan Y."/>
            <person name="Cao H."/>
            <person name="Xiong S."/>
            <person name="Wang X."/>
            <person name="Wei L."/>
            <person name="Li C."/>
            <person name="Ma Q."/>
            <person name="Ju M."/>
            <person name="Zhao R."/>
            <person name="Li G."/>
            <person name="Mu C."/>
            <person name="Tian Q."/>
            <person name="Mei H."/>
            <person name="Zhang T."/>
            <person name="Gao T."/>
            <person name="Zhang H."/>
        </authorList>
    </citation>
    <scope>NUCLEOTIDE SEQUENCE</scope>
    <source>
        <strain evidence="3">3651</strain>
    </source>
</reference>
<feature type="compositionally biased region" description="Polar residues" evidence="2">
    <location>
        <begin position="329"/>
        <end position="338"/>
    </location>
</feature>
<feature type="compositionally biased region" description="Basic and acidic residues" evidence="2">
    <location>
        <begin position="262"/>
        <end position="278"/>
    </location>
</feature>
<evidence type="ECO:0000313" key="4">
    <source>
        <dbReference type="Proteomes" id="UP001293254"/>
    </source>
</evidence>
<accession>A0AAE1YZ53</accession>
<feature type="region of interest" description="Disordered" evidence="2">
    <location>
        <begin position="148"/>
        <end position="445"/>
    </location>
</feature>